<reference evidence="1 2" key="1">
    <citation type="journal article" date="2014" name="FEMS Microbiol. Lett.">
        <title>Draft genome sequences of three Holospora species (Holospora obtusa, Holospora undulata, and Holospora elegans), endonuclear symbiotic bacteria of the ciliate Paramecium caudatum.</title>
        <authorList>
            <person name="Dohra H."/>
            <person name="Tanaka K."/>
            <person name="Suzuki T."/>
            <person name="Fujishima M."/>
            <person name="Suzuki H."/>
        </authorList>
    </citation>
    <scope>NUCLEOTIDE SEQUENCE [LARGE SCALE GENOMIC DNA]</scope>
    <source>
        <strain evidence="1 2">F1</strain>
    </source>
</reference>
<sequence length="166" mass="19533">MELEKNPLSIQESEQIAQYFQEYKDQKFVMGTYKDLKKIGEARNEKFQHLKGGINGKTEFTVRHHVGTQANNRHFIAHDIHPDAGVSILIPKIWHESFVHTANNYKFNNLREALFWSIRDLRNCALRISDPVLQNEVRQDLNTALLEVIRLNKVHFSEYFQKNLTK</sequence>
<evidence type="ECO:0000313" key="2">
    <source>
        <dbReference type="Proteomes" id="UP000019112"/>
    </source>
</evidence>
<organism evidence="1 2">
    <name type="scientific">Holospora obtusa F1</name>
    <dbReference type="NCBI Taxonomy" id="1399147"/>
    <lineage>
        <taxon>Bacteria</taxon>
        <taxon>Pseudomonadati</taxon>
        <taxon>Pseudomonadota</taxon>
        <taxon>Alphaproteobacteria</taxon>
        <taxon>Holosporales</taxon>
        <taxon>Holosporaceae</taxon>
        <taxon>Holospora</taxon>
    </lineage>
</organism>
<evidence type="ECO:0000313" key="1">
    <source>
        <dbReference type="EMBL" id="ETZ07653.1"/>
    </source>
</evidence>
<dbReference type="EMBL" id="AWTR02000018">
    <property type="protein sequence ID" value="ETZ07653.1"/>
    <property type="molecule type" value="Genomic_DNA"/>
</dbReference>
<proteinExistence type="predicted"/>
<gene>
    <name evidence="1" type="ORF">P618_200157</name>
</gene>
<dbReference type="STRING" id="1399147.P618_200157"/>
<dbReference type="Proteomes" id="UP000019112">
    <property type="component" value="Unassembled WGS sequence"/>
</dbReference>
<comment type="caution">
    <text evidence="1">The sequence shown here is derived from an EMBL/GenBank/DDBJ whole genome shotgun (WGS) entry which is preliminary data.</text>
</comment>
<keyword evidence="2" id="KW-1185">Reference proteome</keyword>
<dbReference type="AlphaFoldDB" id="W6TEH1"/>
<name>W6TEH1_HOLOB</name>
<accession>W6TEH1</accession>
<protein>
    <submittedName>
        <fullName evidence="1">Uncharacterized protein</fullName>
    </submittedName>
</protein>